<dbReference type="InterPro" id="IPR005543">
    <property type="entry name" value="PASTA_dom"/>
</dbReference>
<dbReference type="InterPro" id="IPR012338">
    <property type="entry name" value="Beta-lactam/transpept-like"/>
</dbReference>
<dbReference type="SUPFAM" id="SSF56601">
    <property type="entry name" value="beta-lactamase/transpeptidase-like"/>
    <property type="match status" value="1"/>
</dbReference>
<evidence type="ECO:0000256" key="2">
    <source>
        <dbReference type="ARBA" id="ARBA00007171"/>
    </source>
</evidence>
<proteinExistence type="inferred from homology"/>
<dbReference type="InterPro" id="IPR036138">
    <property type="entry name" value="PBP_dimer_sf"/>
</dbReference>
<dbReference type="InterPro" id="IPR001460">
    <property type="entry name" value="PCN-bd_Tpept"/>
</dbReference>
<dbReference type="GO" id="GO:0005886">
    <property type="term" value="C:plasma membrane"/>
    <property type="evidence" value="ECO:0007669"/>
    <property type="project" value="TreeGrafter"/>
</dbReference>
<evidence type="ECO:0000256" key="1">
    <source>
        <dbReference type="ARBA" id="ARBA00004370"/>
    </source>
</evidence>
<evidence type="ECO:0000256" key="4">
    <source>
        <dbReference type="SAM" id="Phobius"/>
    </source>
</evidence>
<dbReference type="Pfam" id="PF00905">
    <property type="entry name" value="Transpeptidase"/>
    <property type="match status" value="1"/>
</dbReference>
<dbReference type="InterPro" id="IPR005311">
    <property type="entry name" value="PBP_dimer"/>
</dbReference>
<dbReference type="InterPro" id="IPR011927">
    <property type="entry name" value="SpoVD_pbp"/>
</dbReference>
<dbReference type="Proteomes" id="UP000095594">
    <property type="component" value="Unassembled WGS sequence"/>
</dbReference>
<dbReference type="OrthoDB" id="9804124at2"/>
<dbReference type="Pfam" id="PF03793">
    <property type="entry name" value="PASTA"/>
    <property type="match status" value="2"/>
</dbReference>
<dbReference type="CDD" id="cd06575">
    <property type="entry name" value="PASTA_Pbp2x-like_2"/>
    <property type="match status" value="1"/>
</dbReference>
<feature type="transmembrane region" description="Helical" evidence="4">
    <location>
        <begin position="21"/>
        <end position="44"/>
    </location>
</feature>
<dbReference type="Gene3D" id="3.30.10.20">
    <property type="match status" value="2"/>
</dbReference>
<sequence length="729" mass="79673">MKTVKEKKKKRVVKSNAMNRLAGIGTLICLIFLLLVIRLGYIVFVKGNEYKDRADTQWNQEIQVTAKRGNILDRNGKYIAASATVYRVDFDIEALLTEATEEEIDVKEIAQSLADTLDMTRDEVLEIIESGQPYPNLIRGIEQSKADEVKSLNIYGVTVSNDVKRYYPNGHYLAQALGSVNTDGQGLTGIELQYDNYLSGVPGLKIEGVDSNQNTMPFVPYKFTPAIDGKDVVLTIDENIQYFAEKIAQKGLDENKAKGASVVVMNPNTGEILAMASKPDYDPNEPLEGYDSFEGTDDNEKIQSMWRNNIVSNAYEPGSTFKVITMIAAMEEGVVSENDTFNCTGSVNFGGTVVHCWDLNGHGVQTLPEILKNSCNPGFMALGEKLGKVKLNEYIKKLGFGTETGVDLPGEAVGIVKATEEISEIDLGTIAFGQTNSVTIIQLMTAFNAIANGGDLIQPHIVKEISHTDNNGNTIVDEVIEPTIKRNVLSEEKTSILRGYLERTATQDGEPGSFVQGYDIGAKSGTAEKYDAAIGGYSNTKYIASMIALAPVENPEITVFISVDEPSTGKYYGGQVAAPLVKELFKMIFDYIESPLANNEYSLARDIIVPDVRGMNKVEAEKVLEDNGLTIKINGKGDSIVSMDPYPGTTVKEGAEIELSTRGSNIDKKVVVPDLKGKTRENAKALLENLGLTCTFEGEGDVYYQNTPKGTVVEKGSLIKLTLKKESEY</sequence>
<dbReference type="Gene3D" id="3.40.710.10">
    <property type="entry name" value="DD-peptidase/beta-lactamase superfamily"/>
    <property type="match status" value="1"/>
</dbReference>
<evidence type="ECO:0000313" key="7">
    <source>
        <dbReference type="Proteomes" id="UP000095594"/>
    </source>
</evidence>
<dbReference type="EMBL" id="CYZX01000032">
    <property type="protein sequence ID" value="CUP21172.1"/>
    <property type="molecule type" value="Genomic_DNA"/>
</dbReference>
<accession>A0A174LA80</accession>
<dbReference type="PANTHER" id="PTHR30627:SF1">
    <property type="entry name" value="PEPTIDOGLYCAN D,D-TRANSPEPTIDASE FTSI"/>
    <property type="match status" value="1"/>
</dbReference>
<dbReference type="Gene3D" id="3.90.1310.10">
    <property type="entry name" value="Penicillin-binding protein 2a (Domain 2)"/>
    <property type="match status" value="1"/>
</dbReference>
<gene>
    <name evidence="6" type="primary">penA_2</name>
    <name evidence="6" type="ORF">ERS852471_03206</name>
</gene>
<keyword evidence="4" id="KW-1133">Transmembrane helix</keyword>
<evidence type="ECO:0000259" key="5">
    <source>
        <dbReference type="PROSITE" id="PS51178"/>
    </source>
</evidence>
<keyword evidence="4" id="KW-0812">Transmembrane</keyword>
<dbReference type="PROSITE" id="PS51178">
    <property type="entry name" value="PASTA"/>
    <property type="match status" value="2"/>
</dbReference>
<dbReference type="InterPro" id="IPR050515">
    <property type="entry name" value="Beta-lactam/transpept"/>
</dbReference>
<dbReference type="RefSeq" id="WP_055268317.1">
    <property type="nucleotide sequence ID" value="NZ_CABIXQ010000032.1"/>
</dbReference>
<dbReference type="AlphaFoldDB" id="A0A174LA80"/>
<comment type="subcellular location">
    <subcellularLocation>
        <location evidence="1">Membrane</location>
    </subcellularLocation>
</comment>
<dbReference type="Pfam" id="PF03717">
    <property type="entry name" value="PBP_dimer"/>
    <property type="match status" value="1"/>
</dbReference>
<dbReference type="NCBIfam" id="TIGR02214">
    <property type="entry name" value="spoVD_pbp"/>
    <property type="match status" value="1"/>
</dbReference>
<protein>
    <submittedName>
        <fullName evidence="6">Stage V sporulation protein D</fullName>
    </submittedName>
</protein>
<dbReference type="SUPFAM" id="SSF54184">
    <property type="entry name" value="Penicillin-binding protein 2x (pbp-2x), c-terminal domain"/>
    <property type="match status" value="2"/>
</dbReference>
<dbReference type="PANTHER" id="PTHR30627">
    <property type="entry name" value="PEPTIDOGLYCAN D,D-TRANSPEPTIDASE"/>
    <property type="match status" value="1"/>
</dbReference>
<dbReference type="SUPFAM" id="SSF56519">
    <property type="entry name" value="Penicillin binding protein dimerisation domain"/>
    <property type="match status" value="1"/>
</dbReference>
<comment type="similarity">
    <text evidence="2">Belongs to the transpeptidase family.</text>
</comment>
<dbReference type="CDD" id="cd06576">
    <property type="entry name" value="PASTA_Pbp2x-like_1"/>
    <property type="match status" value="1"/>
</dbReference>
<evidence type="ECO:0000313" key="6">
    <source>
        <dbReference type="EMBL" id="CUP21172.1"/>
    </source>
</evidence>
<dbReference type="SMART" id="SM00740">
    <property type="entry name" value="PASTA"/>
    <property type="match status" value="2"/>
</dbReference>
<dbReference type="GO" id="GO:0008658">
    <property type="term" value="F:penicillin binding"/>
    <property type="evidence" value="ECO:0007669"/>
    <property type="project" value="InterPro"/>
</dbReference>
<dbReference type="GO" id="GO:0071555">
    <property type="term" value="P:cell wall organization"/>
    <property type="evidence" value="ECO:0007669"/>
    <property type="project" value="TreeGrafter"/>
</dbReference>
<reference evidence="6 7" key="1">
    <citation type="submission" date="2015-09" db="EMBL/GenBank/DDBJ databases">
        <authorList>
            <consortium name="Pathogen Informatics"/>
        </authorList>
    </citation>
    <scope>NUCLEOTIDE SEQUENCE [LARGE SCALE GENOMIC DNA]</scope>
    <source>
        <strain evidence="6 7">2789STDY5834856</strain>
    </source>
</reference>
<keyword evidence="3 4" id="KW-0472">Membrane</keyword>
<name>A0A174LA80_9CLOT</name>
<organism evidence="6 7">
    <name type="scientific">Clostridium disporicum</name>
    <dbReference type="NCBI Taxonomy" id="84024"/>
    <lineage>
        <taxon>Bacteria</taxon>
        <taxon>Bacillati</taxon>
        <taxon>Bacillota</taxon>
        <taxon>Clostridia</taxon>
        <taxon>Eubacteriales</taxon>
        <taxon>Clostridiaceae</taxon>
        <taxon>Clostridium</taxon>
    </lineage>
</organism>
<feature type="domain" description="PASTA" evidence="5">
    <location>
        <begin position="603"/>
        <end position="663"/>
    </location>
</feature>
<feature type="domain" description="PASTA" evidence="5">
    <location>
        <begin position="665"/>
        <end position="725"/>
    </location>
</feature>
<evidence type="ECO:0000256" key="3">
    <source>
        <dbReference type="ARBA" id="ARBA00023136"/>
    </source>
</evidence>